<dbReference type="SUPFAM" id="SSF56112">
    <property type="entry name" value="Protein kinase-like (PK-like)"/>
    <property type="match status" value="1"/>
</dbReference>
<dbReference type="PROSITE" id="PS00109">
    <property type="entry name" value="PROTEIN_KINASE_TYR"/>
    <property type="match status" value="1"/>
</dbReference>
<gene>
    <name evidence="3" type="ORF">RDB_LOCUS127984</name>
</gene>
<evidence type="ECO:0000313" key="3">
    <source>
        <dbReference type="EMBL" id="CAE6508333.1"/>
    </source>
</evidence>
<evidence type="ECO:0000259" key="2">
    <source>
        <dbReference type="PROSITE" id="PS50011"/>
    </source>
</evidence>
<dbReference type="EMBL" id="CAJMWV010005118">
    <property type="protein sequence ID" value="CAE6508333.1"/>
    <property type="molecule type" value="Genomic_DNA"/>
</dbReference>
<feature type="compositionally biased region" description="Basic and acidic residues" evidence="1">
    <location>
        <begin position="510"/>
        <end position="524"/>
    </location>
</feature>
<dbReference type="PROSITE" id="PS50011">
    <property type="entry name" value="PROTEIN_KINASE_DOM"/>
    <property type="match status" value="1"/>
</dbReference>
<dbReference type="InterPro" id="IPR000719">
    <property type="entry name" value="Prot_kinase_dom"/>
</dbReference>
<feature type="compositionally biased region" description="Polar residues" evidence="1">
    <location>
        <begin position="565"/>
        <end position="589"/>
    </location>
</feature>
<dbReference type="AlphaFoldDB" id="A0A8H3HEK4"/>
<feature type="region of interest" description="Disordered" evidence="1">
    <location>
        <begin position="277"/>
        <end position="312"/>
    </location>
</feature>
<feature type="domain" description="Protein kinase" evidence="2">
    <location>
        <begin position="663"/>
        <end position="938"/>
    </location>
</feature>
<feature type="region of interest" description="Disordered" evidence="1">
    <location>
        <begin position="475"/>
        <end position="590"/>
    </location>
</feature>
<accession>A0A8H3HEK4</accession>
<evidence type="ECO:0000256" key="1">
    <source>
        <dbReference type="SAM" id="MobiDB-lite"/>
    </source>
</evidence>
<comment type="caution">
    <text evidence="3">The sequence shown here is derived from an EMBL/GenBank/DDBJ whole genome shotgun (WGS) entry which is preliminary data.</text>
</comment>
<feature type="compositionally biased region" description="Pro residues" evidence="1">
    <location>
        <begin position="479"/>
        <end position="498"/>
    </location>
</feature>
<reference evidence="3" key="1">
    <citation type="submission" date="2021-01" db="EMBL/GenBank/DDBJ databases">
        <authorList>
            <person name="Kaushik A."/>
        </authorList>
    </citation>
    <scope>NUCLEOTIDE SEQUENCE</scope>
    <source>
        <strain evidence="3">AG3-1AP</strain>
    </source>
</reference>
<sequence>MTSYPSPTTPTSPQVQTPSTPGQRRVRFDADAPTPSIRFIPPTPLSPGLDDTVEDFSQEPGLFDTPTAMHSSSRSGWAPRRPSMASSAPTTPHSYDDSDPFNRYGPENDNDGYEVDMRPIVIPPPPYEHVWKDIYAANSAAYRLHTALLESKRVDDVLAITKAYPQAISARFVLHEHLTVTANTTNGTGLFPPAPGTTISTSTVPATPALTAASVSTPGSVFTSLPGFSGMADPEFPTTALNAARSHLKETFLLFSEQFDLRKEYFGRALVLEYRERGGSRSGYSSRDDSRERPERGFSGGFTLPPGPRTPGSFAYEEARNDYGYPKPGDFVRPGLGHRDSAASAKTVGSEVMMVTNGADAEEEAMLNEDSLLCLVEDVDGACDALGEHADLCKLLQLQVKELLKFLISHDEMIWPPPPGSVHSLGEAVIRNILVRLSRIRPEDGPVRIREHIDQLSLNLVEFAKGQGFEIYSGVSPSPVDPIPPMREPSPTPPPPIPSTYSNSNSSGFTERERTYAPVPEHRVYSNPNSTFSPPVKSASPAPTTASSHYHRTANPSPGPYINPNRLNDMTGSQSPYSGASSQGATPNLGSMPLVRRIDPAEVLNDPNGLDELARKGLDAVDSFMQVLRQDVATGHPDSQRFREVLIYLWSLTGHYPAERDITSEISRVGKTPIGQDAISFTHTALWLGVQPVAIRYLRAVESPSRIRKRLKRDIDTWRTLFHPNIHTFISCVIPRHGAFGLVMPILGNGNVIQYLLANPGADRTNYVIQAAEGLRYLHEEAKLVHGDFRGMNLLVSDDDSIMITGYGIVTAIEKNQELGFPEWGLQWGDARWMAPELHHHLNPKTKFPGQRTTQSDVYAFACTALEIWTSAAPFAGHPDANVVLEVATKGRHPPRPQNTVFISKSRSDQVWGLLQACWNLNPGVRPSIRMILENLTVLAE</sequence>
<feature type="compositionally biased region" description="Basic and acidic residues" evidence="1">
    <location>
        <begin position="286"/>
        <end position="296"/>
    </location>
</feature>
<dbReference type="GO" id="GO:0004674">
    <property type="term" value="F:protein serine/threonine kinase activity"/>
    <property type="evidence" value="ECO:0007669"/>
    <property type="project" value="TreeGrafter"/>
</dbReference>
<feature type="region of interest" description="Disordered" evidence="1">
    <location>
        <begin position="1"/>
        <end position="100"/>
    </location>
</feature>
<protein>
    <recommendedName>
        <fullName evidence="2">Protein kinase domain-containing protein</fullName>
    </recommendedName>
</protein>
<proteinExistence type="predicted"/>
<feature type="compositionally biased region" description="Low complexity" evidence="1">
    <location>
        <begin position="1"/>
        <end position="21"/>
    </location>
</feature>
<dbReference type="InterPro" id="IPR001245">
    <property type="entry name" value="Ser-Thr/Tyr_kinase_cat_dom"/>
</dbReference>
<dbReference type="Gene3D" id="1.10.510.10">
    <property type="entry name" value="Transferase(Phosphotransferase) domain 1"/>
    <property type="match status" value="1"/>
</dbReference>
<dbReference type="InterPro" id="IPR008266">
    <property type="entry name" value="Tyr_kinase_AS"/>
</dbReference>
<name>A0A8H3HEK4_9AGAM</name>
<dbReference type="InterPro" id="IPR051681">
    <property type="entry name" value="Ser/Thr_Kinases-Pseudokinases"/>
</dbReference>
<dbReference type="Pfam" id="PF07714">
    <property type="entry name" value="PK_Tyr_Ser-Thr"/>
    <property type="match status" value="1"/>
</dbReference>
<feature type="compositionally biased region" description="Low complexity" evidence="1">
    <location>
        <begin position="533"/>
        <end position="548"/>
    </location>
</feature>
<organism evidence="3 4">
    <name type="scientific">Rhizoctonia solani</name>
    <dbReference type="NCBI Taxonomy" id="456999"/>
    <lineage>
        <taxon>Eukaryota</taxon>
        <taxon>Fungi</taxon>
        <taxon>Dikarya</taxon>
        <taxon>Basidiomycota</taxon>
        <taxon>Agaricomycotina</taxon>
        <taxon>Agaricomycetes</taxon>
        <taxon>Cantharellales</taxon>
        <taxon>Ceratobasidiaceae</taxon>
        <taxon>Rhizoctonia</taxon>
    </lineage>
</organism>
<dbReference type="PANTHER" id="PTHR44329">
    <property type="entry name" value="SERINE/THREONINE-PROTEIN KINASE TNNI3K-RELATED"/>
    <property type="match status" value="1"/>
</dbReference>
<dbReference type="GO" id="GO:0005524">
    <property type="term" value="F:ATP binding"/>
    <property type="evidence" value="ECO:0007669"/>
    <property type="project" value="InterPro"/>
</dbReference>
<evidence type="ECO:0000313" key="4">
    <source>
        <dbReference type="Proteomes" id="UP000663831"/>
    </source>
</evidence>
<dbReference type="InterPro" id="IPR011009">
    <property type="entry name" value="Kinase-like_dom_sf"/>
</dbReference>
<feature type="compositionally biased region" description="Polar residues" evidence="1">
    <location>
        <begin position="84"/>
        <end position="93"/>
    </location>
</feature>
<dbReference type="Proteomes" id="UP000663831">
    <property type="component" value="Unassembled WGS sequence"/>
</dbReference>